<reference evidence="1" key="1">
    <citation type="journal article" date="2014" name="Nat. Commun.">
        <title>Multiple recent horizontal transfers of a large genomic region in cheese making fungi.</title>
        <authorList>
            <person name="Cheeseman K."/>
            <person name="Ropars J."/>
            <person name="Renault P."/>
            <person name="Dupont J."/>
            <person name="Gouzy J."/>
            <person name="Branca A."/>
            <person name="Abraham A.L."/>
            <person name="Ceppi M."/>
            <person name="Conseiller E."/>
            <person name="Debuchy R."/>
            <person name="Malagnac F."/>
            <person name="Goarin A."/>
            <person name="Silar P."/>
            <person name="Lacoste S."/>
            <person name="Sallet E."/>
            <person name="Bensimon A."/>
            <person name="Giraud T."/>
            <person name="Brygoo Y."/>
        </authorList>
    </citation>
    <scope>NUCLEOTIDE SEQUENCE [LARGE SCALE GENOMIC DNA]</scope>
    <source>
        <strain evidence="1">FM164</strain>
    </source>
</reference>
<dbReference type="EMBL" id="HG792016">
    <property type="protein sequence ID" value="CDM31608.1"/>
    <property type="molecule type" value="Genomic_DNA"/>
</dbReference>
<name>W6Q4P0_PENRF</name>
<evidence type="ECO:0000313" key="2">
    <source>
        <dbReference type="Proteomes" id="UP000030686"/>
    </source>
</evidence>
<dbReference type="OrthoDB" id="5429770at2759"/>
<dbReference type="AlphaFoldDB" id="W6Q4P0"/>
<proteinExistence type="predicted"/>
<gene>
    <name evidence="1" type="ORF">PROQFM164_S02g001758</name>
</gene>
<evidence type="ECO:0000313" key="1">
    <source>
        <dbReference type="EMBL" id="CDM31608.1"/>
    </source>
</evidence>
<protein>
    <submittedName>
        <fullName evidence="1">Genomic scaffold, ProqFM164S02</fullName>
    </submittedName>
</protein>
<accession>W6Q4P0</accession>
<dbReference type="Proteomes" id="UP000030686">
    <property type="component" value="Unassembled WGS sequence"/>
</dbReference>
<organism evidence="1 2">
    <name type="scientific">Penicillium roqueforti (strain FM164)</name>
    <dbReference type="NCBI Taxonomy" id="1365484"/>
    <lineage>
        <taxon>Eukaryota</taxon>
        <taxon>Fungi</taxon>
        <taxon>Dikarya</taxon>
        <taxon>Ascomycota</taxon>
        <taxon>Pezizomycotina</taxon>
        <taxon>Eurotiomycetes</taxon>
        <taxon>Eurotiomycetidae</taxon>
        <taxon>Eurotiales</taxon>
        <taxon>Aspergillaceae</taxon>
        <taxon>Penicillium</taxon>
    </lineage>
</organism>
<keyword evidence="2" id="KW-1185">Reference proteome</keyword>
<sequence length="136" mass="14966">MPLTAPPSWGYKTVKINARSARHLMHEVHPEVMKPLENSSLWGTGLHQQRIIADGLFVKVKFGGILYKYKQIIDVVHVRSSWCLCDGVKREAVVVEASGARSSICGEKRMFNTAANPTAASAVIKGEFRVFIQGSG</sequence>